<reference evidence="4" key="2">
    <citation type="journal article" date="2016" name="G3 (Bethesda)">
        <title>Genome Evolution in Three Species of Cactophilic Drosophila.</title>
        <authorList>
            <person name="Sanchez-Flores A."/>
            <person name="Penazola F."/>
            <person name="Carpinteyro-Ponce J."/>
            <person name="Nazario-Yepiz N."/>
            <person name="Abreu-Goodger C."/>
            <person name="Machado C.A."/>
            <person name="Markow T.A."/>
        </authorList>
    </citation>
    <scope>NUCLEOTIDE SEQUENCE [LARGE SCALE GENOMIC DNA]</scope>
</reference>
<dbReference type="PANTHER" id="PTHR10127:SF814">
    <property type="entry name" value="MEPRIN A SUBUNIT BETA"/>
    <property type="match status" value="1"/>
</dbReference>
<dbReference type="Gene3D" id="3.40.390.10">
    <property type="entry name" value="Collagenase (Catalytic Domain)"/>
    <property type="match status" value="1"/>
</dbReference>
<feature type="domain" description="Peptidase M12A" evidence="3">
    <location>
        <begin position="59"/>
        <end position="256"/>
    </location>
</feature>
<feature type="binding site" evidence="1">
    <location>
        <position position="162"/>
    </location>
    <ligand>
        <name>Zn(2+)</name>
        <dbReference type="ChEBI" id="CHEBI:29105"/>
        <note>catalytic</note>
    </ligand>
</feature>
<evidence type="ECO:0000259" key="3">
    <source>
        <dbReference type="PROSITE" id="PS51864"/>
    </source>
</evidence>
<evidence type="ECO:0000313" key="4">
    <source>
        <dbReference type="Proteomes" id="UP000694904"/>
    </source>
</evidence>
<keyword evidence="4" id="KW-1185">Reference proteome</keyword>
<comment type="cofactor">
    <cofactor evidence="1 2">
        <name>Zn(2+)</name>
        <dbReference type="ChEBI" id="CHEBI:29105"/>
    </cofactor>
    <text evidence="1 2">Binds 1 zinc ion per subunit.</text>
</comment>
<accession>A0ABM1NZV1</accession>
<keyword evidence="1 2" id="KW-0378">Hydrolase</keyword>
<reference evidence="4" key="1">
    <citation type="journal article" date="1997" name="Nucleic Acids Res.">
        <title>tRNAscan-SE: a program for improved detection of transfer RNA genes in genomic sequence.</title>
        <authorList>
            <person name="Lowe T.M."/>
            <person name="Eddy S.R."/>
        </authorList>
    </citation>
    <scope>NUCLEOTIDE SEQUENCE [LARGE SCALE GENOMIC DNA]</scope>
</reference>
<keyword evidence="1 2" id="KW-0645">Protease</keyword>
<dbReference type="GeneID" id="108612098"/>
<dbReference type="CDD" id="cd04280">
    <property type="entry name" value="ZnMc_astacin_like"/>
    <property type="match status" value="1"/>
</dbReference>
<organism evidence="4 5">
    <name type="scientific">Drosophila arizonae</name>
    <name type="common">Fruit fly</name>
    <dbReference type="NCBI Taxonomy" id="7263"/>
    <lineage>
        <taxon>Eukaryota</taxon>
        <taxon>Metazoa</taxon>
        <taxon>Ecdysozoa</taxon>
        <taxon>Arthropoda</taxon>
        <taxon>Hexapoda</taxon>
        <taxon>Insecta</taxon>
        <taxon>Pterygota</taxon>
        <taxon>Neoptera</taxon>
        <taxon>Endopterygota</taxon>
        <taxon>Diptera</taxon>
        <taxon>Brachycera</taxon>
        <taxon>Muscomorpha</taxon>
        <taxon>Ephydroidea</taxon>
        <taxon>Drosophilidae</taxon>
        <taxon>Drosophila</taxon>
    </lineage>
</organism>
<dbReference type="SUPFAM" id="SSF55486">
    <property type="entry name" value="Metalloproteases ('zincins'), catalytic domain"/>
    <property type="match status" value="1"/>
</dbReference>
<comment type="caution">
    <text evidence="1">Lacks conserved residue(s) required for the propagation of feature annotation.</text>
</comment>
<dbReference type="InterPro" id="IPR024079">
    <property type="entry name" value="MetalloPept_cat_dom_sf"/>
</dbReference>
<keyword evidence="2" id="KW-0732">Signal</keyword>
<reference evidence="5" key="3">
    <citation type="submission" date="2025-08" db="UniProtKB">
        <authorList>
            <consortium name="RefSeq"/>
        </authorList>
    </citation>
    <scope>IDENTIFICATION</scope>
    <source>
        <tissue evidence="5">Whole organism</tissue>
    </source>
</reference>
<keyword evidence="1 2" id="KW-0479">Metal-binding</keyword>
<feature type="active site" evidence="1">
    <location>
        <position position="153"/>
    </location>
</feature>
<proteinExistence type="predicted"/>
<evidence type="ECO:0000256" key="2">
    <source>
        <dbReference type="RuleBase" id="RU361183"/>
    </source>
</evidence>
<name>A0ABM1NZV1_DROAR</name>
<keyword evidence="1 2" id="KW-0482">Metalloprotease</keyword>
<sequence length="259" mass="30064">MRRSSNLKNMWSFPKIFLILVLTKNCYAAPAAPSERVETDPRLIAGYTEGDMILSKDRNGLINEALRWPNGIVYYRFNSDIDQRYRNMILQAFRTIESISCVVFQEANCNQLCYLNIISDGFGCFADVGYQHSVQRLNLMKFNCYTPGIILHELLHSLGFYHQHTTWNRDEYVRINEENIKESEIHNFIKNGKDKVTNFGEGYDYGSIMHYQFDALSKNGKPTIEPLIAGYEKLIGTRQELSMADIRKLNAMYKCHEKV</sequence>
<keyword evidence="1 2" id="KW-0862">Zinc</keyword>
<dbReference type="InterPro" id="IPR001506">
    <property type="entry name" value="Peptidase_M12A"/>
</dbReference>
<dbReference type="InterPro" id="IPR006026">
    <property type="entry name" value="Peptidase_Metallo"/>
</dbReference>
<dbReference type="PANTHER" id="PTHR10127">
    <property type="entry name" value="DISCOIDIN, CUB, EGF, LAMININ , AND ZINC METALLOPROTEASE DOMAIN CONTAINING"/>
    <property type="match status" value="1"/>
</dbReference>
<feature type="signal peptide" evidence="2">
    <location>
        <begin position="1"/>
        <end position="28"/>
    </location>
</feature>
<feature type="chain" id="PRO_5044980415" description="Metalloendopeptidase" evidence="2">
    <location>
        <begin position="29"/>
        <end position="259"/>
    </location>
</feature>
<feature type="binding site" evidence="1">
    <location>
        <position position="152"/>
    </location>
    <ligand>
        <name>Zn(2+)</name>
        <dbReference type="ChEBI" id="CHEBI:29105"/>
        <note>catalytic</note>
    </ligand>
</feature>
<gene>
    <name evidence="5" type="primary">LOC108612098</name>
</gene>
<dbReference type="PRINTS" id="PR00480">
    <property type="entry name" value="ASTACIN"/>
</dbReference>
<evidence type="ECO:0000313" key="5">
    <source>
        <dbReference type="RefSeq" id="XP_017860487.1"/>
    </source>
</evidence>
<evidence type="ECO:0000256" key="1">
    <source>
        <dbReference type="PROSITE-ProRule" id="PRU01211"/>
    </source>
</evidence>
<protein>
    <recommendedName>
        <fullName evidence="2">Metalloendopeptidase</fullName>
        <ecNumber evidence="2">3.4.24.-</ecNumber>
    </recommendedName>
</protein>
<dbReference type="RefSeq" id="XP_017860487.1">
    <property type="nucleotide sequence ID" value="XM_018004998.1"/>
</dbReference>
<dbReference type="Proteomes" id="UP000694904">
    <property type="component" value="Chromosome 3"/>
</dbReference>
<dbReference type="Pfam" id="PF01400">
    <property type="entry name" value="Astacin"/>
    <property type="match status" value="1"/>
</dbReference>
<feature type="binding site" evidence="1">
    <location>
        <position position="156"/>
    </location>
    <ligand>
        <name>Zn(2+)</name>
        <dbReference type="ChEBI" id="CHEBI:29105"/>
        <note>catalytic</note>
    </ligand>
</feature>
<dbReference type="EC" id="3.4.24.-" evidence="2"/>
<dbReference type="InterPro" id="IPR034035">
    <property type="entry name" value="Astacin-like_dom"/>
</dbReference>
<dbReference type="PROSITE" id="PS51864">
    <property type="entry name" value="ASTACIN"/>
    <property type="match status" value="1"/>
</dbReference>
<dbReference type="SMART" id="SM00235">
    <property type="entry name" value="ZnMc"/>
    <property type="match status" value="1"/>
</dbReference>